<evidence type="ECO:0008006" key="3">
    <source>
        <dbReference type="Google" id="ProtNLM"/>
    </source>
</evidence>
<gene>
    <name evidence="1" type="ORF">MACH26_04300</name>
</gene>
<dbReference type="InterPro" id="IPR018531">
    <property type="entry name" value="DUF1993"/>
</dbReference>
<name>A0AA48KQY8_9ALTE</name>
<accession>A0AA48KQY8</accession>
<dbReference type="EMBL" id="AP027272">
    <property type="protein sequence ID" value="BDX04909.1"/>
    <property type="molecule type" value="Genomic_DNA"/>
</dbReference>
<dbReference type="KEGG" id="pmaw:MACH26_04300"/>
<reference evidence="1" key="1">
    <citation type="submission" date="2023-01" db="EMBL/GenBank/DDBJ databases">
        <title>Complete genome sequence of Planctobacterium marinum strain Dej080120_11.</title>
        <authorList>
            <person name="Ueki S."/>
            <person name="Maruyama F."/>
        </authorList>
    </citation>
    <scope>NUCLEOTIDE SEQUENCE</scope>
    <source>
        <strain evidence="1">Dej080120_11</strain>
    </source>
</reference>
<dbReference type="SUPFAM" id="SSF109854">
    <property type="entry name" value="DinB/YfiT-like putative metalloenzymes"/>
    <property type="match status" value="1"/>
</dbReference>
<protein>
    <recommendedName>
        <fullName evidence="3">DUF1993 domain-containing protein</fullName>
    </recommendedName>
</protein>
<dbReference type="PANTHER" id="PTHR36922:SF1">
    <property type="entry name" value="DUF1993 DOMAIN-CONTAINING PROTEIN"/>
    <property type="match status" value="1"/>
</dbReference>
<dbReference type="Proteomes" id="UP001333710">
    <property type="component" value="Chromosome"/>
</dbReference>
<evidence type="ECO:0000313" key="1">
    <source>
        <dbReference type="EMBL" id="BDX04909.1"/>
    </source>
</evidence>
<dbReference type="Gene3D" id="1.20.120.450">
    <property type="entry name" value="dinb family like domain"/>
    <property type="match status" value="1"/>
</dbReference>
<dbReference type="Pfam" id="PF09351">
    <property type="entry name" value="DUF1993"/>
    <property type="match status" value="1"/>
</dbReference>
<dbReference type="RefSeq" id="WP_338290792.1">
    <property type="nucleotide sequence ID" value="NZ_AP027272.1"/>
</dbReference>
<sequence>MSLTVSNVIKPVIQQYLGSLSHLLNEAKAFCEEKGIEEQALLQDRLAPDMHPLIWQFQMVSEFSARCAARLADVAIPEYPFEENSFDELQQRIQKIQDFVSTLDNEALDAGLQRNQQVPLPSGDKLEFRGPIYLSHFFMPNFFFHITTAYNILRKNGLALGKLDFIGQMPQ</sequence>
<organism evidence="1 2">
    <name type="scientific">Planctobacterium marinum</name>
    <dbReference type="NCBI Taxonomy" id="1631968"/>
    <lineage>
        <taxon>Bacteria</taxon>
        <taxon>Pseudomonadati</taxon>
        <taxon>Pseudomonadota</taxon>
        <taxon>Gammaproteobacteria</taxon>
        <taxon>Alteromonadales</taxon>
        <taxon>Alteromonadaceae</taxon>
        <taxon>Planctobacterium</taxon>
    </lineage>
</organism>
<dbReference type="InterPro" id="IPR034660">
    <property type="entry name" value="DinB/YfiT-like"/>
</dbReference>
<dbReference type="PANTHER" id="PTHR36922">
    <property type="entry name" value="BLL2446 PROTEIN"/>
    <property type="match status" value="1"/>
</dbReference>
<dbReference type="AlphaFoldDB" id="A0AA48KQY8"/>
<proteinExistence type="predicted"/>
<evidence type="ECO:0000313" key="2">
    <source>
        <dbReference type="Proteomes" id="UP001333710"/>
    </source>
</evidence>
<keyword evidence="2" id="KW-1185">Reference proteome</keyword>